<dbReference type="SUPFAM" id="SSF88713">
    <property type="entry name" value="Glycoside hydrolase/deacetylase"/>
    <property type="match status" value="1"/>
</dbReference>
<dbReference type="Pfam" id="PF03065">
    <property type="entry name" value="Glyco_hydro_57"/>
    <property type="match status" value="1"/>
</dbReference>
<comment type="similarity">
    <text evidence="1 3">Belongs to the glycosyl hydrolase 57 family.</text>
</comment>
<evidence type="ECO:0000256" key="3">
    <source>
        <dbReference type="RuleBase" id="RU361196"/>
    </source>
</evidence>
<dbReference type="CDD" id="cd09626">
    <property type="entry name" value="DOMON_glucodextranase_like"/>
    <property type="match status" value="2"/>
</dbReference>
<evidence type="ECO:0000313" key="7">
    <source>
        <dbReference type="EMBL" id="AMQ18818.1"/>
    </source>
</evidence>
<gene>
    <name evidence="7" type="ORF">A0127_06340</name>
</gene>
<feature type="domain" description="Glucodextranase-like C-terminal" evidence="6">
    <location>
        <begin position="1038"/>
        <end position="1268"/>
    </location>
</feature>
<dbReference type="GeneID" id="27140150"/>
<organism evidence="7 8">
    <name type="scientific">Thermococcus peptonophilus</name>
    <dbReference type="NCBI Taxonomy" id="53952"/>
    <lineage>
        <taxon>Archaea</taxon>
        <taxon>Methanobacteriati</taxon>
        <taxon>Methanobacteriota</taxon>
        <taxon>Thermococci</taxon>
        <taxon>Thermococcales</taxon>
        <taxon>Thermococcaceae</taxon>
        <taxon>Thermococcus</taxon>
    </lineage>
</organism>
<keyword evidence="8" id="KW-1185">Reference proteome</keyword>
<proteinExistence type="inferred from homology"/>
<evidence type="ECO:0000256" key="4">
    <source>
        <dbReference type="SAM" id="MobiDB-lite"/>
    </source>
</evidence>
<feature type="region of interest" description="Disordered" evidence="4">
    <location>
        <begin position="1274"/>
        <end position="1340"/>
    </location>
</feature>
<protein>
    <submittedName>
        <fullName evidence="7">Amylopullulanase</fullName>
    </submittedName>
</protein>
<dbReference type="EMBL" id="CP014750">
    <property type="protein sequence ID" value="AMQ18818.1"/>
    <property type="molecule type" value="Genomic_DNA"/>
</dbReference>
<dbReference type="PANTHER" id="PTHR36306:SF1">
    <property type="entry name" value="ALPHA-AMYLASE-RELATED"/>
    <property type="match status" value="1"/>
</dbReference>
<dbReference type="PANTHER" id="PTHR36306">
    <property type="entry name" value="ALPHA-AMYLASE-RELATED-RELATED"/>
    <property type="match status" value="1"/>
</dbReference>
<evidence type="ECO:0000256" key="1">
    <source>
        <dbReference type="ARBA" id="ARBA00006821"/>
    </source>
</evidence>
<accession>A0A142CVL6</accession>
<name>A0A142CVL6_9EURY</name>
<dbReference type="GO" id="GO:0005975">
    <property type="term" value="P:carbohydrate metabolic process"/>
    <property type="evidence" value="ECO:0007669"/>
    <property type="project" value="InterPro"/>
</dbReference>
<feature type="compositionally biased region" description="Low complexity" evidence="4">
    <location>
        <begin position="1286"/>
        <end position="1308"/>
    </location>
</feature>
<dbReference type="RefSeq" id="WP_062389420.1">
    <property type="nucleotide sequence ID" value="NZ_CP014750.1"/>
</dbReference>
<feature type="domain" description="Glucodextranase-like C-terminal" evidence="6">
    <location>
        <begin position="794"/>
        <end position="1026"/>
    </location>
</feature>
<dbReference type="Proteomes" id="UP000073604">
    <property type="component" value="Chromosome"/>
</dbReference>
<dbReference type="InterPro" id="IPR027552">
    <property type="entry name" value="CGP_CTERM"/>
</dbReference>
<dbReference type="InterPro" id="IPR019248">
    <property type="entry name" value="Glucodextran_C"/>
</dbReference>
<evidence type="ECO:0000259" key="6">
    <source>
        <dbReference type="Pfam" id="PF09985"/>
    </source>
</evidence>
<dbReference type="InterPro" id="IPR011330">
    <property type="entry name" value="Glyco_hydro/deAcase_b/a-brl"/>
</dbReference>
<feature type="domain" description="Glycoside hydrolase family 57 N-terminal" evidence="5">
    <location>
        <begin position="36"/>
        <end position="477"/>
    </location>
</feature>
<dbReference type="InterPro" id="IPR027291">
    <property type="entry name" value="Glyco_hydro_38_N_sf"/>
</dbReference>
<dbReference type="KEGG" id="tpep:A0127_06340"/>
<reference evidence="8" key="1">
    <citation type="submission" date="2016-03" db="EMBL/GenBank/DDBJ databases">
        <authorList>
            <person name="Oger P.M."/>
        </authorList>
    </citation>
    <scope>NUCLEOTIDE SEQUENCE [LARGE SCALE GENOMIC DNA]</scope>
    <source>
        <strain evidence="8">OG-1</strain>
    </source>
</reference>
<dbReference type="GO" id="GO:0003824">
    <property type="term" value="F:catalytic activity"/>
    <property type="evidence" value="ECO:0007669"/>
    <property type="project" value="InterPro"/>
</dbReference>
<dbReference type="CDD" id="cd10796">
    <property type="entry name" value="GH57N_APU"/>
    <property type="match status" value="1"/>
</dbReference>
<dbReference type="STRING" id="53952.A0127_06340"/>
<dbReference type="Gene3D" id="3.20.110.10">
    <property type="entry name" value="Glycoside hydrolase 38, N terminal domain"/>
    <property type="match status" value="1"/>
</dbReference>
<sequence>MKRLVSLFLTLLVVGSIIGANAKFALAEEPKPLNVIIVWHQHQPYYYDPIQDIYTRPWVRLHAANDYWKMAHYLSEYPDVHVTIDLSGSLIAQIADYMNGKKDTLQVITEKIANGEPLTVEEKWTMLQVPGGFFDHTIPWNGEPVTDQNGNPIRKIWKRYTELKNKMLNAKAKYANLPLEEQKVAVTNEFTEQDYIDLAVLFNLAWIDYGYIMSNPELKALYEKVDEGGYTREDVKTVLNAQMWLLNHTFEEHEKINYLLGNGNVEVTVVPYAHPIGPILNDFGWERDFDAHVKKSHELYKKYLGNGTATPVGGWAAESALNDKTLEILAENGWQWVMTDQLVLDRLGVEKTVENYYRPWVAEFNGKKIYLFPRDHALSDRVGFTYGGMNQYQAVQDFVNELLKLQKQNYDGSLVYVVTLDGENPWENYPYDGKLFLEELYKKLTELQNAGLIRTVTPSEYIKLYGDKANKLTPKMMERLDFTTEDNVNALLKAKSLGELYDMAGIKEEMQWPESSWIDGTLSTWIGEPQENYGWYWLYLARKALMENKAKMSQNDWDKAYEYLLRAEASDWFWWYGNDQDSGQDYTFDRYMKTYLYEIYKLAGVEPPSYLYGNYFPDGQPYITRALDGLGEGEKKEYSSESALAKGVEVYFESDGLHFLVKGDLKEFEISLRSPDERIGNTFTLLQKKPTELRYSLFPFSKDSVGMPITVHVVYKDGKAEVYKADGYDTNEKVGDVTAKKTEGGVEVVVPFDYLSNPSDFYFAVSTVNENGELEVISSPVELKLPVQVKGAVIVDITDPEGDDHGPGTYTYPTDSVFKPGVFDLLRFRLLEQTDSYVMEFYFRNLGDNPWNGPNGFSLQIIEVYLDFKEGGNTSTIKMFPDGPGANVNLDPDHPWDVAFRIAGWDYGNLIVLPNGTAIQGEMQISADPTKNAIIVKVPKKYIQINEDYGLWGAVLSGSQDGYGPDKWRPVAVKAEQWKVGGADPQAVINNVAPRVMDMLVPEGFKPTQEEQLKSYDAQNGKLATVKAIPLIKKGIVVKDPEGDDHGPGTYTYPTDSVFKSGVFDILKFKMTEESDDWVLEFYFKDLGDNPWNGPNGFSLQIIEVYFDFKKGGNTSAIKMFPDGPGANVNLDPFHPWDLALRIAGWDYGNLIVLPNGTVIQGEMQISADPTKNAIIVKLPKKYFPGVSDYGLYASVLVGSQDGYGPDKWRPVAVDAEQWKGGGADPQAVIAGVAPRVYDMLVPESFKPTQEEQLKSYDAQNGKLATVVMIPLVGGTGGETPKETATSTTSTTSTSSTTTSTTSTTTTPHGGGGSGSGPTTTSSTTTTTSTSTSGEGKTCGPAFLVGLAVVPLLLRRRR</sequence>
<dbReference type="NCBIfam" id="TIGR04288">
    <property type="entry name" value="CGP_CTERM"/>
    <property type="match status" value="1"/>
</dbReference>
<dbReference type="InterPro" id="IPR004300">
    <property type="entry name" value="Glyco_hydro_57_N"/>
</dbReference>
<evidence type="ECO:0000259" key="5">
    <source>
        <dbReference type="Pfam" id="PF03065"/>
    </source>
</evidence>
<evidence type="ECO:0000313" key="8">
    <source>
        <dbReference type="Proteomes" id="UP000073604"/>
    </source>
</evidence>
<keyword evidence="2 3" id="KW-0119">Carbohydrate metabolism</keyword>
<dbReference type="Gene3D" id="2.60.40.1190">
    <property type="match status" value="2"/>
</dbReference>
<dbReference type="OrthoDB" id="18576at2157"/>
<dbReference type="InterPro" id="IPR052046">
    <property type="entry name" value="GH57_Enzymes"/>
</dbReference>
<dbReference type="Pfam" id="PF09985">
    <property type="entry name" value="Glucodextran_C"/>
    <property type="match status" value="2"/>
</dbReference>
<dbReference type="SUPFAM" id="SSF49344">
    <property type="entry name" value="CBD9-like"/>
    <property type="match status" value="2"/>
</dbReference>
<evidence type="ECO:0000256" key="2">
    <source>
        <dbReference type="ARBA" id="ARBA00023277"/>
    </source>
</evidence>
<feature type="compositionally biased region" description="Low complexity" evidence="4">
    <location>
        <begin position="1317"/>
        <end position="1334"/>
    </location>
</feature>